<dbReference type="Proteomes" id="UP000051952">
    <property type="component" value="Unassembled WGS sequence"/>
</dbReference>
<feature type="compositionally biased region" description="Low complexity" evidence="1">
    <location>
        <begin position="255"/>
        <end position="273"/>
    </location>
</feature>
<organism evidence="2 3">
    <name type="scientific">Bodo saltans</name>
    <name type="common">Flagellated protozoan</name>
    <dbReference type="NCBI Taxonomy" id="75058"/>
    <lineage>
        <taxon>Eukaryota</taxon>
        <taxon>Discoba</taxon>
        <taxon>Euglenozoa</taxon>
        <taxon>Kinetoplastea</taxon>
        <taxon>Metakinetoplastina</taxon>
        <taxon>Eubodonida</taxon>
        <taxon>Bodonidae</taxon>
        <taxon>Bodo</taxon>
    </lineage>
</organism>
<accession>A0A0S4JDL4</accession>
<feature type="compositionally biased region" description="Polar residues" evidence="1">
    <location>
        <begin position="56"/>
        <end position="66"/>
    </location>
</feature>
<sequence>MRCWSRKFPGSAAATVVLCRSHNTFNMTPSSGNLQFTAYATTELPMGSIHGLYTQRRFQSTTTTNTRPEKRRFSRGGGSNNRRERGAADFSSSSRKHESTMKHRQSPPPRAAEPLRRGDSVKSHHTTHANATTTSQHIDGGAADDQLPWEYDHVNAATGKTPLEERFDAATQKVRDIFDKPLPDLPLDDGSIEPDVLVGFAFYNFRLRDQYRSIIAKMLGLHASEVVLSVGWSGRFDVSRFANCQKVCGVRIKRSNQQQQKDSSSSPTTATSSMNRDDEKMYPAGEEVRSEREQTRPLEPLSPELQSRIESFVHTARKRKDESLLNLHIINAATALKEVQFSKRNAEVEAVLSFLKHNMQLFSQHQVVILHNETESERQWLYSSNSIPINTTTVVANAVHAALARFTREGVVRFPAVFCNGTHVGSIPQMTYLQSNTRAFDAILMRPNDLSYAKKFLSKLSGDQRRREILASDATHAGTGKIHR</sequence>
<dbReference type="VEuPathDB" id="TriTrypDB:BSAL_13800"/>
<evidence type="ECO:0000313" key="3">
    <source>
        <dbReference type="Proteomes" id="UP000051952"/>
    </source>
</evidence>
<dbReference type="AlphaFoldDB" id="A0A0S4JDL4"/>
<gene>
    <name evidence="2" type="ORF">BSAL_13800</name>
</gene>
<dbReference type="EMBL" id="CYKH01001617">
    <property type="protein sequence ID" value="CUG88121.1"/>
    <property type="molecule type" value="Genomic_DNA"/>
</dbReference>
<keyword evidence="3" id="KW-1185">Reference proteome</keyword>
<feature type="region of interest" description="Disordered" evidence="1">
    <location>
        <begin position="254"/>
        <end position="300"/>
    </location>
</feature>
<feature type="region of interest" description="Disordered" evidence="1">
    <location>
        <begin position="51"/>
        <end position="145"/>
    </location>
</feature>
<name>A0A0S4JDL4_BODSA</name>
<reference evidence="3" key="1">
    <citation type="submission" date="2015-09" db="EMBL/GenBank/DDBJ databases">
        <authorList>
            <consortium name="Pathogen Informatics"/>
        </authorList>
    </citation>
    <scope>NUCLEOTIDE SEQUENCE [LARGE SCALE GENOMIC DNA]</scope>
    <source>
        <strain evidence="3">Lake Konstanz</strain>
    </source>
</reference>
<protein>
    <submittedName>
        <fullName evidence="2">Uncharacterized protein</fullName>
    </submittedName>
</protein>
<evidence type="ECO:0000313" key="2">
    <source>
        <dbReference type="EMBL" id="CUG88121.1"/>
    </source>
</evidence>
<proteinExistence type="predicted"/>
<feature type="compositionally biased region" description="Basic and acidic residues" evidence="1">
    <location>
        <begin position="275"/>
        <end position="296"/>
    </location>
</feature>
<dbReference type="OrthoDB" id="273523at2759"/>
<feature type="compositionally biased region" description="Basic and acidic residues" evidence="1">
    <location>
        <begin position="113"/>
        <end position="122"/>
    </location>
</feature>
<evidence type="ECO:0000256" key="1">
    <source>
        <dbReference type="SAM" id="MobiDB-lite"/>
    </source>
</evidence>